<name>A0A975CR57_9FLAO</name>
<sequence>MLGPPNYYSYKAIKRKKERKKIIIENLGLGVKYTPNGRFIGMSQTVYLINYDNERKEINNYDFKIESNLINYDTILIRNFDSIHIKGLKQKKTYYRNQSINVQAKDTLKLIIDYFNKKKITKKNEDYFKSKWTNDTIESIIFINNEIYNFKMVSSNEK</sequence>
<protein>
    <submittedName>
        <fullName evidence="1">Uncharacterized protein</fullName>
    </submittedName>
</protein>
<organism evidence="1 2">
    <name type="scientific">Polaribacter cellanae</name>
    <dbReference type="NCBI Taxonomy" id="2818493"/>
    <lineage>
        <taxon>Bacteria</taxon>
        <taxon>Pseudomonadati</taxon>
        <taxon>Bacteroidota</taxon>
        <taxon>Flavobacteriia</taxon>
        <taxon>Flavobacteriales</taxon>
        <taxon>Flavobacteriaceae</taxon>
    </lineage>
</organism>
<dbReference type="KEGG" id="pcea:J3359_03455"/>
<dbReference type="AlphaFoldDB" id="A0A975CR57"/>
<accession>A0A975CR57</accession>
<dbReference type="EMBL" id="CP071869">
    <property type="protein sequence ID" value="QTE23349.1"/>
    <property type="molecule type" value="Genomic_DNA"/>
</dbReference>
<keyword evidence="2" id="KW-1185">Reference proteome</keyword>
<dbReference type="RefSeq" id="WP_208079360.1">
    <property type="nucleotide sequence ID" value="NZ_CP071869.1"/>
</dbReference>
<gene>
    <name evidence="1" type="ORF">J3359_03455</name>
</gene>
<reference evidence="1 2" key="1">
    <citation type="submission" date="2021-03" db="EMBL/GenBank/DDBJ databases">
        <title>Complete genome of Polaribacter_sp.SM13.</title>
        <authorList>
            <person name="Jeong S.W."/>
            <person name="Bae J.W."/>
        </authorList>
    </citation>
    <scope>NUCLEOTIDE SEQUENCE [LARGE SCALE GENOMIC DNA]</scope>
    <source>
        <strain evidence="1 2">SM13</strain>
    </source>
</reference>
<dbReference type="Proteomes" id="UP000663920">
    <property type="component" value="Chromosome"/>
</dbReference>
<evidence type="ECO:0000313" key="2">
    <source>
        <dbReference type="Proteomes" id="UP000663920"/>
    </source>
</evidence>
<proteinExistence type="predicted"/>
<evidence type="ECO:0000313" key="1">
    <source>
        <dbReference type="EMBL" id="QTE23349.1"/>
    </source>
</evidence>